<protein>
    <submittedName>
        <fullName evidence="2">Uncharacterized protein</fullName>
    </submittedName>
</protein>
<feature type="region of interest" description="Disordered" evidence="1">
    <location>
        <begin position="25"/>
        <end position="53"/>
    </location>
</feature>
<dbReference type="AlphaFoldDB" id="A0AAV7DFJ0"/>
<proteinExistence type="predicted"/>
<organism evidence="2 3">
    <name type="scientific">Engystomops pustulosus</name>
    <name type="common">Tungara frog</name>
    <name type="synonym">Physalaemus pustulosus</name>
    <dbReference type="NCBI Taxonomy" id="76066"/>
    <lineage>
        <taxon>Eukaryota</taxon>
        <taxon>Metazoa</taxon>
        <taxon>Chordata</taxon>
        <taxon>Craniata</taxon>
        <taxon>Vertebrata</taxon>
        <taxon>Euteleostomi</taxon>
        <taxon>Amphibia</taxon>
        <taxon>Batrachia</taxon>
        <taxon>Anura</taxon>
        <taxon>Neobatrachia</taxon>
        <taxon>Hyloidea</taxon>
        <taxon>Leptodactylidae</taxon>
        <taxon>Leiuperinae</taxon>
        <taxon>Engystomops</taxon>
    </lineage>
</organism>
<keyword evidence="3" id="KW-1185">Reference proteome</keyword>
<feature type="compositionally biased region" description="Basic and acidic residues" evidence="1">
    <location>
        <begin position="40"/>
        <end position="53"/>
    </location>
</feature>
<comment type="caution">
    <text evidence="2">The sequence shown here is derived from an EMBL/GenBank/DDBJ whole genome shotgun (WGS) entry which is preliminary data.</text>
</comment>
<evidence type="ECO:0000313" key="2">
    <source>
        <dbReference type="EMBL" id="KAG8595953.1"/>
    </source>
</evidence>
<gene>
    <name evidence="2" type="ORF">GDO81_001683</name>
</gene>
<dbReference type="Proteomes" id="UP000824782">
    <property type="component" value="Unassembled WGS sequence"/>
</dbReference>
<evidence type="ECO:0000256" key="1">
    <source>
        <dbReference type="SAM" id="MobiDB-lite"/>
    </source>
</evidence>
<accession>A0AAV7DFJ0</accession>
<sequence>MGMRAAVRTSPLELGEITIGSSESSAMDIIVSDPPPITPESKEKEKTKELEKKKAQSRRCNMCFNKLLSNYKKPVCKECLDSLLKEEKYSFMEEMRSFIKGEVQTSVAASVASIIPQIVPPKRPRVMESYSESEAESEEASTSFSLDMDVSQSIAATKMESKYLFASENLDALLKAVRDTLKIEDIEEGMNYLAYLKRKRKECFQ</sequence>
<evidence type="ECO:0000313" key="3">
    <source>
        <dbReference type="Proteomes" id="UP000824782"/>
    </source>
</evidence>
<reference evidence="2" key="1">
    <citation type="thesis" date="2020" institute="ProQuest LLC" country="789 East Eisenhower Parkway, Ann Arbor, MI, USA">
        <title>Comparative Genomics and Chromosome Evolution.</title>
        <authorList>
            <person name="Mudd A.B."/>
        </authorList>
    </citation>
    <scope>NUCLEOTIDE SEQUENCE</scope>
    <source>
        <strain evidence="2">237g6f4</strain>
        <tissue evidence="2">Blood</tissue>
    </source>
</reference>
<dbReference type="EMBL" id="WNYA01000001">
    <property type="protein sequence ID" value="KAG8595953.1"/>
    <property type="molecule type" value="Genomic_DNA"/>
</dbReference>
<name>A0AAV7DFJ0_ENGPU</name>